<dbReference type="STRING" id="1860122.A9404_08555"/>
<organism evidence="13 14">
    <name type="scientific">Halothiobacillus diazotrophicus</name>
    <dbReference type="NCBI Taxonomy" id="1860122"/>
    <lineage>
        <taxon>Bacteria</taxon>
        <taxon>Pseudomonadati</taxon>
        <taxon>Pseudomonadota</taxon>
        <taxon>Gammaproteobacteria</taxon>
        <taxon>Chromatiales</taxon>
        <taxon>Halothiobacillaceae</taxon>
        <taxon>Halothiobacillus</taxon>
    </lineage>
</organism>
<dbReference type="OrthoDB" id="9795612at2"/>
<evidence type="ECO:0000259" key="12">
    <source>
        <dbReference type="Pfam" id="PF08334"/>
    </source>
</evidence>
<dbReference type="GO" id="GO:0005886">
    <property type="term" value="C:plasma membrane"/>
    <property type="evidence" value="ECO:0007669"/>
    <property type="project" value="UniProtKB-SubCell"/>
</dbReference>
<dbReference type="InterPro" id="IPR013545">
    <property type="entry name" value="T2SS_protein-GspG_C"/>
</dbReference>
<dbReference type="PROSITE" id="PS00409">
    <property type="entry name" value="PROKAR_NTER_METHYL"/>
    <property type="match status" value="1"/>
</dbReference>
<evidence type="ECO:0000256" key="7">
    <source>
        <dbReference type="ARBA" id="ARBA00022692"/>
    </source>
</evidence>
<reference evidence="13 14" key="1">
    <citation type="submission" date="2016-06" db="EMBL/GenBank/DDBJ databases">
        <title>Insight into the functional genes involving in sulfur oxidation in Pearl River water.</title>
        <authorList>
            <person name="Luo J."/>
            <person name="Tan X."/>
            <person name="Lin W."/>
        </authorList>
    </citation>
    <scope>NUCLEOTIDE SEQUENCE [LARGE SCALE GENOMIC DNA]</scope>
    <source>
        <strain evidence="13 14">LS2</strain>
    </source>
</reference>
<comment type="subcellular location">
    <subcellularLocation>
        <location evidence="1">Cell inner membrane</location>
        <topology evidence="1">Single-pass membrane protein</topology>
    </subcellularLocation>
</comment>
<accession>A0A191ZHQ7</accession>
<evidence type="ECO:0000313" key="14">
    <source>
        <dbReference type="Proteomes" id="UP000078596"/>
    </source>
</evidence>
<protein>
    <recommendedName>
        <fullName evidence="3">Type II secretion system core protein G</fullName>
    </recommendedName>
</protein>
<dbReference type="EMBL" id="CP016027">
    <property type="protein sequence ID" value="ANJ67426.1"/>
    <property type="molecule type" value="Genomic_DNA"/>
</dbReference>
<dbReference type="PRINTS" id="PR00813">
    <property type="entry name" value="BCTERIALGSPG"/>
</dbReference>
<evidence type="ECO:0000256" key="3">
    <source>
        <dbReference type="ARBA" id="ARBA00020042"/>
    </source>
</evidence>
<evidence type="ECO:0000256" key="9">
    <source>
        <dbReference type="ARBA" id="ARBA00023136"/>
    </source>
</evidence>
<dbReference type="Gene3D" id="3.30.700.10">
    <property type="entry name" value="Glycoprotein, Type 4 Pilin"/>
    <property type="match status" value="1"/>
</dbReference>
<dbReference type="PANTHER" id="PTHR30093:SF44">
    <property type="entry name" value="TYPE II SECRETION SYSTEM CORE PROTEIN G"/>
    <property type="match status" value="1"/>
</dbReference>
<dbReference type="GO" id="GO:0015627">
    <property type="term" value="C:type II protein secretion system complex"/>
    <property type="evidence" value="ECO:0007669"/>
    <property type="project" value="InterPro"/>
</dbReference>
<keyword evidence="9 11" id="KW-0472">Membrane</keyword>
<dbReference type="Pfam" id="PF07963">
    <property type="entry name" value="N_methyl"/>
    <property type="match status" value="1"/>
</dbReference>
<dbReference type="InterPro" id="IPR000983">
    <property type="entry name" value="Bac_GSPG_pilin"/>
</dbReference>
<dbReference type="AlphaFoldDB" id="A0A191ZHQ7"/>
<dbReference type="KEGG" id="haz:A9404_08555"/>
<gene>
    <name evidence="13" type="ORF">A9404_08555</name>
</gene>
<keyword evidence="14" id="KW-1185">Reference proteome</keyword>
<dbReference type="SUPFAM" id="SSF54523">
    <property type="entry name" value="Pili subunits"/>
    <property type="match status" value="1"/>
</dbReference>
<proteinExistence type="inferred from homology"/>
<dbReference type="GO" id="GO:0015628">
    <property type="term" value="P:protein secretion by the type II secretion system"/>
    <property type="evidence" value="ECO:0007669"/>
    <property type="project" value="InterPro"/>
</dbReference>
<evidence type="ECO:0000256" key="4">
    <source>
        <dbReference type="ARBA" id="ARBA00022475"/>
    </source>
</evidence>
<keyword evidence="4" id="KW-1003">Cell membrane</keyword>
<dbReference type="InterPro" id="IPR010054">
    <property type="entry name" value="Type2_sec_GspG"/>
</dbReference>
<feature type="region of interest" description="Disordered" evidence="10">
    <location>
        <begin position="135"/>
        <end position="158"/>
    </location>
</feature>
<evidence type="ECO:0000313" key="13">
    <source>
        <dbReference type="EMBL" id="ANJ67426.1"/>
    </source>
</evidence>
<sequence>MTHTLTNFLPTRLRASRGFTLIEVMVVVVILAILATIVVPKIMDRPDDARIAKAKQDVRAIESALQLYKLDNQVYPTTDQGLEALVKPPANAPHWRQGGYLDRLPMDPWNHPYQYLSPGQHGPFDLYSLGADGQPGGTGANADIGNWQEDGGAAGNHS</sequence>
<dbReference type="PANTHER" id="PTHR30093">
    <property type="entry name" value="GENERAL SECRETION PATHWAY PROTEIN G"/>
    <property type="match status" value="1"/>
</dbReference>
<feature type="transmembrane region" description="Helical" evidence="11">
    <location>
        <begin position="20"/>
        <end position="40"/>
    </location>
</feature>
<dbReference type="InterPro" id="IPR045584">
    <property type="entry name" value="Pilin-like"/>
</dbReference>
<evidence type="ECO:0000256" key="8">
    <source>
        <dbReference type="ARBA" id="ARBA00022989"/>
    </source>
</evidence>
<keyword evidence="7 11" id="KW-0812">Transmembrane</keyword>
<feature type="domain" description="Type II secretion system protein GspG C-terminal" evidence="12">
    <location>
        <begin position="41"/>
        <end position="147"/>
    </location>
</feature>
<name>A0A191ZHQ7_9GAMM</name>
<dbReference type="NCBIfam" id="TIGR01710">
    <property type="entry name" value="typeII_sec_gspG"/>
    <property type="match status" value="1"/>
</dbReference>
<keyword evidence="8 11" id="KW-1133">Transmembrane helix</keyword>
<dbReference type="RefSeq" id="WP_066100262.1">
    <property type="nucleotide sequence ID" value="NZ_CP016027.1"/>
</dbReference>
<comment type="similarity">
    <text evidence="2">Belongs to the GSP G family.</text>
</comment>
<dbReference type="Proteomes" id="UP000078596">
    <property type="component" value="Chromosome"/>
</dbReference>
<keyword evidence="5" id="KW-0488">Methylation</keyword>
<evidence type="ECO:0000256" key="11">
    <source>
        <dbReference type="SAM" id="Phobius"/>
    </source>
</evidence>
<dbReference type="NCBIfam" id="TIGR02532">
    <property type="entry name" value="IV_pilin_GFxxxE"/>
    <property type="match status" value="1"/>
</dbReference>
<evidence type="ECO:0000256" key="6">
    <source>
        <dbReference type="ARBA" id="ARBA00022519"/>
    </source>
</evidence>
<evidence type="ECO:0000256" key="10">
    <source>
        <dbReference type="SAM" id="MobiDB-lite"/>
    </source>
</evidence>
<evidence type="ECO:0000256" key="1">
    <source>
        <dbReference type="ARBA" id="ARBA00004377"/>
    </source>
</evidence>
<dbReference type="Pfam" id="PF08334">
    <property type="entry name" value="T2SSG"/>
    <property type="match status" value="1"/>
</dbReference>
<evidence type="ECO:0000256" key="2">
    <source>
        <dbReference type="ARBA" id="ARBA00009984"/>
    </source>
</evidence>
<evidence type="ECO:0000256" key="5">
    <source>
        <dbReference type="ARBA" id="ARBA00022481"/>
    </source>
</evidence>
<keyword evidence="6" id="KW-0997">Cell inner membrane</keyword>
<dbReference type="InterPro" id="IPR012902">
    <property type="entry name" value="N_methyl_site"/>
</dbReference>